<organism evidence="2 3">
    <name type="scientific">Methanobrevibacter smithii</name>
    <dbReference type="NCBI Taxonomy" id="2173"/>
    <lineage>
        <taxon>Archaea</taxon>
        <taxon>Methanobacteriati</taxon>
        <taxon>Methanobacteriota</taxon>
        <taxon>Methanomada group</taxon>
        <taxon>Methanobacteria</taxon>
        <taxon>Methanobacteriales</taxon>
        <taxon>Methanobacteriaceae</taxon>
        <taxon>Methanobrevibacter</taxon>
    </lineage>
</organism>
<accession>A0A2H4U5A6</accession>
<feature type="transmembrane region" description="Helical" evidence="1">
    <location>
        <begin position="21"/>
        <end position="48"/>
    </location>
</feature>
<feature type="transmembrane region" description="Helical" evidence="1">
    <location>
        <begin position="104"/>
        <end position="127"/>
    </location>
</feature>
<evidence type="ECO:0000313" key="3">
    <source>
        <dbReference type="Proteomes" id="UP000232133"/>
    </source>
</evidence>
<keyword evidence="1" id="KW-0812">Transmembrane</keyword>
<evidence type="ECO:0000256" key="1">
    <source>
        <dbReference type="SAM" id="Phobius"/>
    </source>
</evidence>
<proteinExistence type="predicted"/>
<name>A0A2H4U5A6_METSM</name>
<reference evidence="2 3" key="1">
    <citation type="submission" date="2016-10" db="EMBL/GenBank/DDBJ databases">
        <authorList>
            <person name="Varghese N."/>
        </authorList>
    </citation>
    <scope>NUCLEOTIDE SEQUENCE [LARGE SCALE GENOMIC DNA]</scope>
    <source>
        <strain evidence="2 3">KB11</strain>
    </source>
</reference>
<feature type="transmembrane region" description="Helical" evidence="1">
    <location>
        <begin position="240"/>
        <end position="261"/>
    </location>
</feature>
<keyword evidence="1" id="KW-1133">Transmembrane helix</keyword>
<sequence>MKDDFIRLVKTQWIEVENNELKNYALVQAIMFAMIFLCISGGIVLFLRLDLLKVFYLFGGVFLTACMAFLIFSKREWFDERYDLTYNGYEVGYRDFEDRLSYEAVVLMLLVAMPALTSMFFVCGLYFGNTIVAVSELIAIPIPFILMFLRIKAYKNKIVINLKGQIDFFPILYLNFGLFNAMAGIAFSIRTILVNLIYGGYSLMSCLLYFILVLLIELFLVSPDVADKIFPWNLRTINGYLKSVFIYVPLVSVGYGIFLVFEGVI</sequence>
<feature type="transmembrane region" description="Helical" evidence="1">
    <location>
        <begin position="172"/>
        <end position="193"/>
    </location>
</feature>
<keyword evidence="1" id="KW-0472">Membrane</keyword>
<dbReference type="Proteomes" id="UP000232133">
    <property type="component" value="Chromosome"/>
</dbReference>
<dbReference type="EMBL" id="CP017803">
    <property type="protein sequence ID" value="ATZ59286.1"/>
    <property type="molecule type" value="Genomic_DNA"/>
</dbReference>
<dbReference type="GeneID" id="35118128"/>
<protein>
    <submittedName>
        <fullName evidence="2">Uncharacterized protein</fullName>
    </submittedName>
</protein>
<dbReference type="AlphaFoldDB" id="A0A2H4U5A6"/>
<dbReference type="RefSeq" id="WP_100815256.1">
    <property type="nucleotide sequence ID" value="NZ_CP017803.1"/>
</dbReference>
<gene>
    <name evidence="2" type="ORF">BK798_02080</name>
</gene>
<evidence type="ECO:0000313" key="2">
    <source>
        <dbReference type="EMBL" id="ATZ59286.1"/>
    </source>
</evidence>
<feature type="transmembrane region" description="Helical" evidence="1">
    <location>
        <begin position="133"/>
        <end position="151"/>
    </location>
</feature>
<feature type="transmembrane region" description="Helical" evidence="1">
    <location>
        <begin position="54"/>
        <end position="72"/>
    </location>
</feature>
<feature type="transmembrane region" description="Helical" evidence="1">
    <location>
        <begin position="199"/>
        <end position="220"/>
    </location>
</feature>